<organism evidence="3 4">
    <name type="scientific">Undibacterium hunanense</name>
    <dbReference type="NCBI Taxonomy" id="2762292"/>
    <lineage>
        <taxon>Bacteria</taxon>
        <taxon>Pseudomonadati</taxon>
        <taxon>Pseudomonadota</taxon>
        <taxon>Betaproteobacteria</taxon>
        <taxon>Burkholderiales</taxon>
        <taxon>Oxalobacteraceae</taxon>
        <taxon>Undibacterium</taxon>
    </lineage>
</organism>
<keyword evidence="1" id="KW-0732">Signal</keyword>
<dbReference type="InterPro" id="IPR001638">
    <property type="entry name" value="Solute-binding_3/MltF_N"/>
</dbReference>
<gene>
    <name evidence="3" type="ORF">H8L32_04135</name>
</gene>
<dbReference type="Proteomes" id="UP000650424">
    <property type="component" value="Unassembled WGS sequence"/>
</dbReference>
<dbReference type="Gene3D" id="3.40.190.10">
    <property type="entry name" value="Periplasmic binding protein-like II"/>
    <property type="match status" value="2"/>
</dbReference>
<feature type="domain" description="Solute-binding protein family 3/N-terminal" evidence="2">
    <location>
        <begin position="44"/>
        <end position="271"/>
    </location>
</feature>
<sequence>MGQQRQYQPVITRPDGKRHLRLVGALLFFCLGSLSVVCQAHDAQLRIAIYENLDYPLNIFDKNHQLTGGLQKEFTDLLAKKISAHASYVAYSRRRIENAVIQGEADLMCYSSPGWFDVPKEVSWSLPTFPQVERVVVMADKPGLENFPQQLEGKKLAVQLGYHYPQIGTQLTEGKIRRVDLTDVPGMFRMLHLGGADAMISSDSEIEGYFKNYPDKRALYKVSKTAFSIVHTQCALSHKSGWKIEQINAAIQSMLDNGDLDKIMRRYGLSSR</sequence>
<evidence type="ECO:0000256" key="1">
    <source>
        <dbReference type="ARBA" id="ARBA00022729"/>
    </source>
</evidence>
<evidence type="ECO:0000313" key="3">
    <source>
        <dbReference type="EMBL" id="MBC3916666.1"/>
    </source>
</evidence>
<dbReference type="Pfam" id="PF00497">
    <property type="entry name" value="SBP_bac_3"/>
    <property type="match status" value="1"/>
</dbReference>
<evidence type="ECO:0000313" key="4">
    <source>
        <dbReference type="Proteomes" id="UP000650424"/>
    </source>
</evidence>
<dbReference type="PANTHER" id="PTHR35936:SF6">
    <property type="entry name" value="AMINO ACID ABC TRANSPORTER SUBSTRATE-BINDING PAAT FAMILY PROTEIN"/>
    <property type="match status" value="1"/>
</dbReference>
<dbReference type="SUPFAM" id="SSF53850">
    <property type="entry name" value="Periplasmic binding protein-like II"/>
    <property type="match status" value="1"/>
</dbReference>
<dbReference type="SMART" id="SM00062">
    <property type="entry name" value="PBPb"/>
    <property type="match status" value="1"/>
</dbReference>
<dbReference type="PANTHER" id="PTHR35936">
    <property type="entry name" value="MEMBRANE-BOUND LYTIC MUREIN TRANSGLYCOSYLASE F"/>
    <property type="match status" value="1"/>
</dbReference>
<evidence type="ECO:0000259" key="2">
    <source>
        <dbReference type="SMART" id="SM00062"/>
    </source>
</evidence>
<accession>A0ABR6ZL79</accession>
<comment type="caution">
    <text evidence="3">The sequence shown here is derived from an EMBL/GenBank/DDBJ whole genome shotgun (WGS) entry which is preliminary data.</text>
</comment>
<dbReference type="EMBL" id="JACOGF010000002">
    <property type="protein sequence ID" value="MBC3916666.1"/>
    <property type="molecule type" value="Genomic_DNA"/>
</dbReference>
<protein>
    <submittedName>
        <fullName evidence="3">Transporter substrate-binding domain-containing protein</fullName>
    </submittedName>
</protein>
<keyword evidence="4" id="KW-1185">Reference proteome</keyword>
<proteinExistence type="predicted"/>
<dbReference type="RefSeq" id="WP_186945914.1">
    <property type="nucleotide sequence ID" value="NZ_JACOGF010000002.1"/>
</dbReference>
<reference evidence="3 4" key="1">
    <citation type="submission" date="2020-08" db="EMBL/GenBank/DDBJ databases">
        <title>Novel species isolated from subtropical streams in China.</title>
        <authorList>
            <person name="Lu H."/>
        </authorList>
    </citation>
    <scope>NUCLEOTIDE SEQUENCE [LARGE SCALE GENOMIC DNA]</scope>
    <source>
        <strain evidence="3 4">CY18W</strain>
    </source>
</reference>
<name>A0ABR6ZL79_9BURK</name>